<keyword evidence="1" id="KW-0175">Coiled coil</keyword>
<reference evidence="2" key="2">
    <citation type="submission" date="2025-08" db="UniProtKB">
        <authorList>
            <consortium name="Ensembl"/>
        </authorList>
    </citation>
    <scope>IDENTIFICATION</scope>
</reference>
<keyword evidence="3" id="KW-1185">Reference proteome</keyword>
<dbReference type="AlphaFoldDB" id="A0A3B4CPA5"/>
<reference evidence="2" key="3">
    <citation type="submission" date="2025-09" db="UniProtKB">
        <authorList>
            <consortium name="Ensembl"/>
        </authorList>
    </citation>
    <scope>IDENTIFICATION</scope>
</reference>
<dbReference type="Pfam" id="PF14645">
    <property type="entry name" value="Chibby"/>
    <property type="match status" value="1"/>
</dbReference>
<accession>A0A3B4CPA5</accession>
<reference evidence="2 3" key="1">
    <citation type="submission" date="2020-10" db="EMBL/GenBank/DDBJ databases">
        <title>Pygocentrus nattereri (red-bellied piranha) genome, fPygNat1, primary haplotype.</title>
        <authorList>
            <person name="Myers G."/>
            <person name="Meyer A."/>
            <person name="Karagic N."/>
            <person name="Pippel M."/>
            <person name="Winkler S."/>
            <person name="Tracey A."/>
            <person name="Wood J."/>
            <person name="Formenti G."/>
            <person name="Howe K."/>
            <person name="Fedrigo O."/>
            <person name="Jarvis E.D."/>
        </authorList>
    </citation>
    <scope>NUCLEOTIDE SEQUENCE [LARGE SCALE GENOMIC DNA]</scope>
</reference>
<protein>
    <submittedName>
        <fullName evidence="2">Uncharacterized protein</fullName>
    </submittedName>
</protein>
<dbReference type="InterPro" id="IPR028118">
    <property type="entry name" value="Chibby_fam"/>
</dbReference>
<dbReference type="GeneTree" id="ENSGT00970000198033"/>
<organism evidence="2 3">
    <name type="scientific">Pygocentrus nattereri</name>
    <name type="common">Red-bellied piranha</name>
    <dbReference type="NCBI Taxonomy" id="42514"/>
    <lineage>
        <taxon>Eukaryota</taxon>
        <taxon>Metazoa</taxon>
        <taxon>Chordata</taxon>
        <taxon>Craniata</taxon>
        <taxon>Vertebrata</taxon>
        <taxon>Euteleostomi</taxon>
        <taxon>Actinopterygii</taxon>
        <taxon>Neopterygii</taxon>
        <taxon>Teleostei</taxon>
        <taxon>Ostariophysi</taxon>
        <taxon>Characiformes</taxon>
        <taxon>Characoidei</taxon>
        <taxon>Pygocentrus</taxon>
    </lineage>
</organism>
<feature type="coiled-coil region" evidence="1">
    <location>
        <begin position="71"/>
        <end position="98"/>
    </location>
</feature>
<evidence type="ECO:0000256" key="1">
    <source>
        <dbReference type="SAM" id="Coils"/>
    </source>
</evidence>
<dbReference type="STRING" id="42514.ENSPNAP00000013185"/>
<dbReference type="Ensembl" id="ENSPNAT00000020716.2">
    <property type="protein sequence ID" value="ENSPNAP00000013185.2"/>
    <property type="gene ID" value="ENSPNAG00000019035.2"/>
</dbReference>
<evidence type="ECO:0000313" key="3">
    <source>
        <dbReference type="Proteomes" id="UP001501920"/>
    </source>
</evidence>
<sequence>QNCHKQLCDVWNPNMTPVCRKTSLSSLGFHSSICDLALQSGPPTLKLGSHSLTFRHGQWVRHGRAWEKSRLQSLGWRLQSLEEENRELKLRLEVLIDLLVDTTVHMHTLEREVRHLNLEEPGGTLPAKQLELVKTH</sequence>
<gene>
    <name evidence="2" type="primary">CBY1</name>
</gene>
<dbReference type="Proteomes" id="UP001501920">
    <property type="component" value="Chromosome 8"/>
</dbReference>
<name>A0A3B4CPA5_PYGNA</name>
<evidence type="ECO:0000313" key="2">
    <source>
        <dbReference type="Ensembl" id="ENSPNAP00000013185.2"/>
    </source>
</evidence>
<proteinExistence type="predicted"/>